<evidence type="ECO:0000259" key="19">
    <source>
        <dbReference type="PROSITE" id="PS51671"/>
    </source>
</evidence>
<feature type="binding site" evidence="16">
    <location>
        <begin position="7"/>
        <end position="10"/>
    </location>
    <ligand>
        <name>ATP</name>
        <dbReference type="ChEBI" id="CHEBI:30616"/>
    </ligand>
</feature>
<dbReference type="AlphaFoldDB" id="A0A537J936"/>
<evidence type="ECO:0000256" key="12">
    <source>
        <dbReference type="ARBA" id="ARBA00022915"/>
    </source>
</evidence>
<dbReference type="InterPro" id="IPR045865">
    <property type="entry name" value="ACT-like_dom_sf"/>
</dbReference>
<dbReference type="FunFam" id="3.40.1160.10:FF:000002">
    <property type="entry name" value="Aspartokinase"/>
    <property type="match status" value="1"/>
</dbReference>
<dbReference type="NCBIfam" id="NF005155">
    <property type="entry name" value="PRK06635.1-4"/>
    <property type="match status" value="1"/>
</dbReference>
<dbReference type="GO" id="GO:0009090">
    <property type="term" value="P:homoserine biosynthetic process"/>
    <property type="evidence" value="ECO:0007669"/>
    <property type="project" value="TreeGrafter"/>
</dbReference>
<organism evidence="20 21">
    <name type="scientific">Candidatus Segetimicrobium genomatis</name>
    <dbReference type="NCBI Taxonomy" id="2569760"/>
    <lineage>
        <taxon>Bacteria</taxon>
        <taxon>Bacillati</taxon>
        <taxon>Candidatus Sysuimicrobiota</taxon>
        <taxon>Candidatus Sysuimicrobiia</taxon>
        <taxon>Candidatus Sysuimicrobiales</taxon>
        <taxon>Candidatus Segetimicrobiaceae</taxon>
        <taxon>Candidatus Segetimicrobium</taxon>
    </lineage>
</organism>
<dbReference type="InterPro" id="IPR036393">
    <property type="entry name" value="AceGlu_kinase-like_sf"/>
</dbReference>
<dbReference type="InterPro" id="IPR005260">
    <property type="entry name" value="Asp_kin_monofn"/>
</dbReference>
<evidence type="ECO:0000256" key="13">
    <source>
        <dbReference type="ARBA" id="ARBA00023154"/>
    </source>
</evidence>
<dbReference type="InterPro" id="IPR001048">
    <property type="entry name" value="Asp/Glu/Uridylate_kinase"/>
</dbReference>
<evidence type="ECO:0000256" key="4">
    <source>
        <dbReference type="ARBA" id="ARBA00005139"/>
    </source>
</evidence>
<dbReference type="Proteomes" id="UP000318093">
    <property type="component" value="Unassembled WGS sequence"/>
</dbReference>
<evidence type="ECO:0000256" key="5">
    <source>
        <dbReference type="ARBA" id="ARBA00010122"/>
    </source>
</evidence>
<dbReference type="PROSITE" id="PS51671">
    <property type="entry name" value="ACT"/>
    <property type="match status" value="1"/>
</dbReference>
<feature type="binding site" evidence="16">
    <location>
        <position position="74"/>
    </location>
    <ligand>
        <name>substrate</name>
    </ligand>
</feature>
<dbReference type="PRINTS" id="PR00474">
    <property type="entry name" value="GLU5KINASE"/>
</dbReference>
<dbReference type="InterPro" id="IPR018042">
    <property type="entry name" value="Aspartate_kinase_CS"/>
</dbReference>
<dbReference type="NCBIfam" id="TIGR00656">
    <property type="entry name" value="asp_kin_monofn"/>
    <property type="match status" value="1"/>
</dbReference>
<dbReference type="GO" id="GO:0019877">
    <property type="term" value="P:diaminopimelate biosynthetic process"/>
    <property type="evidence" value="ECO:0007669"/>
    <property type="project" value="UniProtKB-KW"/>
</dbReference>
<evidence type="ECO:0000256" key="11">
    <source>
        <dbReference type="ARBA" id="ARBA00022840"/>
    </source>
</evidence>
<evidence type="ECO:0000256" key="16">
    <source>
        <dbReference type="PIRSR" id="PIRSR000726-1"/>
    </source>
</evidence>
<proteinExistence type="inferred from homology"/>
<keyword evidence="13" id="KW-0457">Lysine biosynthesis</keyword>
<keyword evidence="10 17" id="KW-0418">Kinase</keyword>
<evidence type="ECO:0000256" key="6">
    <source>
        <dbReference type="ARBA" id="ARBA00022605"/>
    </source>
</evidence>
<dbReference type="GO" id="GO:0005524">
    <property type="term" value="F:ATP binding"/>
    <property type="evidence" value="ECO:0007669"/>
    <property type="project" value="UniProtKB-KW"/>
</dbReference>
<dbReference type="SUPFAM" id="SSF53633">
    <property type="entry name" value="Carbamate kinase-like"/>
    <property type="match status" value="1"/>
</dbReference>
<dbReference type="InterPro" id="IPR054352">
    <property type="entry name" value="ACT_Aspartokinase"/>
</dbReference>
<keyword evidence="7 17" id="KW-0808">Transferase</keyword>
<dbReference type="EC" id="2.7.2.4" evidence="17"/>
<dbReference type="CDD" id="cd04261">
    <property type="entry name" value="AAK_AKii-LysC-BS"/>
    <property type="match status" value="1"/>
</dbReference>
<comment type="pathway">
    <text evidence="3 18">Amino-acid biosynthesis; L-methionine biosynthesis via de novo pathway; L-homoserine from L-aspartate: step 1/3.</text>
</comment>
<dbReference type="UniPathway" id="UPA00050">
    <property type="reaction ID" value="UER00461"/>
</dbReference>
<comment type="function">
    <text evidence="1">Catalyzes the phosphorylation of the beta-carboxyl group of aspartic acid with ATP to yield 4-phospho-L-aspartate, which is involved in the branched biosynthetic pathway leading to the biosynthesis of amino acids threonine, isoleucine and methionine.</text>
</comment>
<gene>
    <name evidence="20" type="ORF">E6H03_09080</name>
</gene>
<feature type="binding site" evidence="16">
    <location>
        <position position="47"/>
    </location>
    <ligand>
        <name>substrate</name>
    </ligand>
</feature>
<dbReference type="UniPathway" id="UPA00034">
    <property type="reaction ID" value="UER00015"/>
</dbReference>
<evidence type="ECO:0000256" key="7">
    <source>
        <dbReference type="ARBA" id="ARBA00022679"/>
    </source>
</evidence>
<dbReference type="NCBIfam" id="TIGR00657">
    <property type="entry name" value="asp_kinases"/>
    <property type="match status" value="1"/>
</dbReference>
<dbReference type="SUPFAM" id="SSF55021">
    <property type="entry name" value="ACT-like"/>
    <property type="match status" value="2"/>
</dbReference>
<comment type="caution">
    <text evidence="20">The sequence shown here is derived from an EMBL/GenBank/DDBJ whole genome shotgun (WGS) entry which is preliminary data.</text>
</comment>
<dbReference type="InterPro" id="IPR041740">
    <property type="entry name" value="AKii-LysC-BS"/>
</dbReference>
<name>A0A537J936_9BACT</name>
<evidence type="ECO:0000256" key="9">
    <source>
        <dbReference type="ARBA" id="ARBA00022741"/>
    </source>
</evidence>
<dbReference type="GO" id="GO:0009089">
    <property type="term" value="P:lysine biosynthetic process via diaminopimelate"/>
    <property type="evidence" value="ECO:0007669"/>
    <property type="project" value="UniProtKB-UniPathway"/>
</dbReference>
<feature type="binding site" evidence="16">
    <location>
        <position position="184"/>
    </location>
    <ligand>
        <name>ATP</name>
        <dbReference type="ChEBI" id="CHEBI:30616"/>
    </ligand>
</feature>
<dbReference type="InterPro" id="IPR001341">
    <property type="entry name" value="Asp_kinase"/>
</dbReference>
<dbReference type="PROSITE" id="PS00324">
    <property type="entry name" value="ASPARTOKINASE"/>
    <property type="match status" value="1"/>
</dbReference>
<dbReference type="GO" id="GO:0005829">
    <property type="term" value="C:cytosol"/>
    <property type="evidence" value="ECO:0007669"/>
    <property type="project" value="TreeGrafter"/>
</dbReference>
<reference evidence="20 21" key="1">
    <citation type="journal article" date="2019" name="Nat. Microbiol.">
        <title>Mediterranean grassland soil C-N compound turnover is dependent on rainfall and depth, and is mediated by genomically divergent microorganisms.</title>
        <authorList>
            <person name="Diamond S."/>
            <person name="Andeer P.F."/>
            <person name="Li Z."/>
            <person name="Crits-Christoph A."/>
            <person name="Burstein D."/>
            <person name="Anantharaman K."/>
            <person name="Lane K.R."/>
            <person name="Thomas B.C."/>
            <person name="Pan C."/>
            <person name="Northen T.R."/>
            <person name="Banfield J.F."/>
        </authorList>
    </citation>
    <scope>NUCLEOTIDE SEQUENCE [LARGE SCALE GENOMIC DNA]</scope>
    <source>
        <strain evidence="20">NP_6</strain>
    </source>
</reference>
<dbReference type="GO" id="GO:0004072">
    <property type="term" value="F:aspartate kinase activity"/>
    <property type="evidence" value="ECO:0007669"/>
    <property type="project" value="UniProtKB-EC"/>
</dbReference>
<dbReference type="Pfam" id="PF00696">
    <property type="entry name" value="AA_kinase"/>
    <property type="match status" value="1"/>
</dbReference>
<dbReference type="PANTHER" id="PTHR21499">
    <property type="entry name" value="ASPARTATE KINASE"/>
    <property type="match status" value="1"/>
</dbReference>
<dbReference type="EMBL" id="VBAN01000283">
    <property type="protein sequence ID" value="TMI80071.1"/>
    <property type="molecule type" value="Genomic_DNA"/>
</dbReference>
<dbReference type="FunFam" id="3.30.2130.10:FF:000001">
    <property type="entry name" value="Bifunctional aspartokinase/homoserine dehydrogenase"/>
    <property type="match status" value="1"/>
</dbReference>
<evidence type="ECO:0000256" key="1">
    <source>
        <dbReference type="ARBA" id="ARBA00003121"/>
    </source>
</evidence>
<keyword evidence="8" id="KW-0677">Repeat</keyword>
<keyword evidence="6 18" id="KW-0028">Amino-acid biosynthesis</keyword>
<dbReference type="InterPro" id="IPR001057">
    <property type="entry name" value="Glu/AcGlu_kinase"/>
</dbReference>
<protein>
    <recommendedName>
        <fullName evidence="17">Aspartokinase</fullName>
        <ecNumber evidence="17">2.7.2.4</ecNumber>
    </recommendedName>
</protein>
<dbReference type="PIRSF" id="PIRSF000726">
    <property type="entry name" value="Asp_kin"/>
    <property type="match status" value="1"/>
</dbReference>
<comment type="subunit">
    <text evidence="15">Tetramer consisting of 2 isoforms Alpha (catalytic and regulation) and of a homodimer of 2 isoforms Beta (regulation).</text>
</comment>
<dbReference type="Gene3D" id="3.40.1160.10">
    <property type="entry name" value="Acetylglutamate kinase-like"/>
    <property type="match status" value="1"/>
</dbReference>
<evidence type="ECO:0000256" key="14">
    <source>
        <dbReference type="ARBA" id="ARBA00047872"/>
    </source>
</evidence>
<dbReference type="PANTHER" id="PTHR21499:SF3">
    <property type="entry name" value="ASPARTOKINASE"/>
    <property type="match status" value="1"/>
</dbReference>
<comment type="catalytic activity">
    <reaction evidence="14 17">
        <text>L-aspartate + ATP = 4-phospho-L-aspartate + ADP</text>
        <dbReference type="Rhea" id="RHEA:23776"/>
        <dbReference type="ChEBI" id="CHEBI:29991"/>
        <dbReference type="ChEBI" id="CHEBI:30616"/>
        <dbReference type="ChEBI" id="CHEBI:57535"/>
        <dbReference type="ChEBI" id="CHEBI:456216"/>
        <dbReference type="EC" id="2.7.2.4"/>
    </reaction>
</comment>
<evidence type="ECO:0000313" key="20">
    <source>
        <dbReference type="EMBL" id="TMI80071.1"/>
    </source>
</evidence>
<sequence length="404" mass="42767">MSLIIQKFGGTSVAGPDRIKHVAKRIVATRRAGHQVVVVVSAPGDMTDDLIGMARQVADPLPARELDMLLSTGEQVSIALLAMAILAEGAEAISLTGAQAQIKTEHVHTRARILAVDRSRIDRELAAGRIVIVAGFQGITDDEEITTLGRGGSDTTAVALASALGADLCQIYTDVEGVFSADPRLVPEARRLQEIAYDELLEMASSGALVVQTRAAELAMQHRVRLEVRSSFVDREGTVVTDSRFERQRLITGVTHDTNVAKITVTGVGDRPGTAHTLFRAVADRHVNVNLIIQSVPRTERADISFTVAKADMLAAVEAARSVAAAIGAEEILADDQVAMVSIVGAGMISNPGVAALMFGALAAQKINIKLIATSEIKVSCVIPAGDVTAAVRALHREFVLDRA</sequence>
<evidence type="ECO:0000256" key="15">
    <source>
        <dbReference type="ARBA" id="ARBA00063835"/>
    </source>
</evidence>
<evidence type="ECO:0000256" key="17">
    <source>
        <dbReference type="RuleBase" id="RU003448"/>
    </source>
</evidence>
<dbReference type="CDD" id="cd04923">
    <property type="entry name" value="ACT_AK-LysC-DapG-like_2"/>
    <property type="match status" value="1"/>
</dbReference>
<keyword evidence="9 16" id="KW-0547">Nucleotide-binding</keyword>
<accession>A0A537J936</accession>
<dbReference type="Pfam" id="PF01842">
    <property type="entry name" value="ACT"/>
    <property type="match status" value="1"/>
</dbReference>
<evidence type="ECO:0000313" key="21">
    <source>
        <dbReference type="Proteomes" id="UP000318093"/>
    </source>
</evidence>
<keyword evidence="11 16" id="KW-0067">ATP-binding</keyword>
<dbReference type="InterPro" id="IPR002912">
    <property type="entry name" value="ACT_dom"/>
</dbReference>
<feature type="domain" description="ACT" evidence="19">
    <location>
        <begin position="263"/>
        <end position="346"/>
    </location>
</feature>
<comment type="pathway">
    <text evidence="2 18">Amino-acid biosynthesis; L-lysine biosynthesis via DAP pathway; (S)-tetrahydrodipicolinate from L-aspartate: step 1/4.</text>
</comment>
<dbReference type="Gene3D" id="3.30.2130.10">
    <property type="entry name" value="VC0802-like"/>
    <property type="match status" value="1"/>
</dbReference>
<dbReference type="CDD" id="cd04913">
    <property type="entry name" value="ACT_AKii-LysC-BS-like_1"/>
    <property type="match status" value="1"/>
</dbReference>
<dbReference type="GO" id="GO:0009088">
    <property type="term" value="P:threonine biosynthetic process"/>
    <property type="evidence" value="ECO:0007669"/>
    <property type="project" value="UniProtKB-UniPathway"/>
</dbReference>
<evidence type="ECO:0000256" key="3">
    <source>
        <dbReference type="ARBA" id="ARBA00004986"/>
    </source>
</evidence>
<dbReference type="NCBIfam" id="NF005154">
    <property type="entry name" value="PRK06635.1-2"/>
    <property type="match status" value="1"/>
</dbReference>
<evidence type="ECO:0000256" key="8">
    <source>
        <dbReference type="ARBA" id="ARBA00022737"/>
    </source>
</evidence>
<evidence type="ECO:0000256" key="10">
    <source>
        <dbReference type="ARBA" id="ARBA00022777"/>
    </source>
</evidence>
<evidence type="ECO:0000256" key="18">
    <source>
        <dbReference type="RuleBase" id="RU004249"/>
    </source>
</evidence>
<comment type="similarity">
    <text evidence="5 17">Belongs to the aspartokinase family.</text>
</comment>
<comment type="pathway">
    <text evidence="4 18">Amino-acid biosynthesis; L-threonine biosynthesis; L-threonine from L-aspartate: step 1/5.</text>
</comment>
<feature type="binding site" evidence="16">
    <location>
        <begin position="173"/>
        <end position="174"/>
    </location>
    <ligand>
        <name>ATP</name>
        <dbReference type="ChEBI" id="CHEBI:30616"/>
    </ligand>
</feature>
<dbReference type="Pfam" id="PF22468">
    <property type="entry name" value="ACT_9"/>
    <property type="match status" value="1"/>
</dbReference>
<keyword evidence="12" id="KW-0220">Diaminopimelate biosynthesis</keyword>
<dbReference type="UniPathway" id="UPA00051">
    <property type="reaction ID" value="UER00462"/>
</dbReference>
<evidence type="ECO:0000256" key="2">
    <source>
        <dbReference type="ARBA" id="ARBA00004766"/>
    </source>
</evidence>